<dbReference type="Gene3D" id="3.50.50.60">
    <property type="entry name" value="FAD/NAD(P)-binding domain"/>
    <property type="match status" value="1"/>
</dbReference>
<name>A0A922CU16_MANSE</name>
<evidence type="ECO:0000256" key="7">
    <source>
        <dbReference type="SAM" id="SignalP"/>
    </source>
</evidence>
<dbReference type="SUPFAM" id="SSF54373">
    <property type="entry name" value="FAD-linked reductases, C-terminal domain"/>
    <property type="match status" value="1"/>
</dbReference>
<evidence type="ECO:0000256" key="1">
    <source>
        <dbReference type="ARBA" id="ARBA00001974"/>
    </source>
</evidence>
<evidence type="ECO:0000256" key="2">
    <source>
        <dbReference type="ARBA" id="ARBA00010790"/>
    </source>
</evidence>
<protein>
    <recommendedName>
        <fullName evidence="8 9">Glucose-methanol-choline oxidoreductase N-terminal domain-containing protein</fullName>
    </recommendedName>
</protein>
<dbReference type="PROSITE" id="PS00624">
    <property type="entry name" value="GMC_OXRED_2"/>
    <property type="match status" value="1"/>
</dbReference>
<dbReference type="Pfam" id="PF05199">
    <property type="entry name" value="GMC_oxred_C"/>
    <property type="match status" value="1"/>
</dbReference>
<comment type="cofactor">
    <cofactor evidence="1 5">
        <name>FAD</name>
        <dbReference type="ChEBI" id="CHEBI:57692"/>
    </cofactor>
</comment>
<dbReference type="SUPFAM" id="SSF51905">
    <property type="entry name" value="FAD/NAD(P)-binding domain"/>
    <property type="match status" value="1"/>
</dbReference>
<comment type="caution">
    <text evidence="10">The sequence shown here is derived from an EMBL/GenBank/DDBJ whole genome shotgun (WGS) entry which is preliminary data.</text>
</comment>
<dbReference type="InterPro" id="IPR007867">
    <property type="entry name" value="GMC_OxRtase_C"/>
</dbReference>
<evidence type="ECO:0000256" key="6">
    <source>
        <dbReference type="RuleBase" id="RU003968"/>
    </source>
</evidence>
<dbReference type="GO" id="GO:0050660">
    <property type="term" value="F:flavin adenine dinucleotide binding"/>
    <property type="evidence" value="ECO:0007669"/>
    <property type="project" value="InterPro"/>
</dbReference>
<dbReference type="Pfam" id="PF00732">
    <property type="entry name" value="GMC_oxred_N"/>
    <property type="match status" value="1"/>
</dbReference>
<accession>A0A922CU16</accession>
<reference evidence="10" key="1">
    <citation type="journal article" date="2016" name="Insect Biochem. Mol. Biol.">
        <title>Multifaceted biological insights from a draft genome sequence of the tobacco hornworm moth, Manduca sexta.</title>
        <authorList>
            <person name="Kanost M.R."/>
            <person name="Arrese E.L."/>
            <person name="Cao X."/>
            <person name="Chen Y.R."/>
            <person name="Chellapilla S."/>
            <person name="Goldsmith M.R."/>
            <person name="Grosse-Wilde E."/>
            <person name="Heckel D.G."/>
            <person name="Herndon N."/>
            <person name="Jiang H."/>
            <person name="Papanicolaou A."/>
            <person name="Qu J."/>
            <person name="Soulages J.L."/>
            <person name="Vogel H."/>
            <person name="Walters J."/>
            <person name="Waterhouse R.M."/>
            <person name="Ahn S.J."/>
            <person name="Almeida F.C."/>
            <person name="An C."/>
            <person name="Aqrawi P."/>
            <person name="Bretschneider A."/>
            <person name="Bryant W.B."/>
            <person name="Bucks S."/>
            <person name="Chao H."/>
            <person name="Chevignon G."/>
            <person name="Christen J.M."/>
            <person name="Clarke D.F."/>
            <person name="Dittmer N.T."/>
            <person name="Ferguson L.C.F."/>
            <person name="Garavelou S."/>
            <person name="Gordon K.H.J."/>
            <person name="Gunaratna R.T."/>
            <person name="Han Y."/>
            <person name="Hauser F."/>
            <person name="He Y."/>
            <person name="Heidel-Fischer H."/>
            <person name="Hirsh A."/>
            <person name="Hu Y."/>
            <person name="Jiang H."/>
            <person name="Kalra D."/>
            <person name="Klinner C."/>
            <person name="Konig C."/>
            <person name="Kovar C."/>
            <person name="Kroll A.R."/>
            <person name="Kuwar S.S."/>
            <person name="Lee S.L."/>
            <person name="Lehman R."/>
            <person name="Li K."/>
            <person name="Li Z."/>
            <person name="Liang H."/>
            <person name="Lovelace S."/>
            <person name="Lu Z."/>
            <person name="Mansfield J.H."/>
            <person name="McCulloch K.J."/>
            <person name="Mathew T."/>
            <person name="Morton B."/>
            <person name="Muzny D.M."/>
            <person name="Neunemann D."/>
            <person name="Ongeri F."/>
            <person name="Pauchet Y."/>
            <person name="Pu L.L."/>
            <person name="Pyrousis I."/>
            <person name="Rao X.J."/>
            <person name="Redding A."/>
            <person name="Roesel C."/>
            <person name="Sanchez-Gracia A."/>
            <person name="Schaack S."/>
            <person name="Shukla A."/>
            <person name="Tetreau G."/>
            <person name="Wang Y."/>
            <person name="Xiong G.H."/>
            <person name="Traut W."/>
            <person name="Walsh T.K."/>
            <person name="Worley K.C."/>
            <person name="Wu D."/>
            <person name="Wu W."/>
            <person name="Wu Y.Q."/>
            <person name="Zhang X."/>
            <person name="Zou Z."/>
            <person name="Zucker H."/>
            <person name="Briscoe A.D."/>
            <person name="Burmester T."/>
            <person name="Clem R.J."/>
            <person name="Feyereisen R."/>
            <person name="Grimmelikhuijzen C.J.P."/>
            <person name="Hamodrakas S.J."/>
            <person name="Hansson B.S."/>
            <person name="Huguet E."/>
            <person name="Jermiin L.S."/>
            <person name="Lan Q."/>
            <person name="Lehman H.K."/>
            <person name="Lorenzen M."/>
            <person name="Merzendorfer H."/>
            <person name="Michalopoulos I."/>
            <person name="Morton D.B."/>
            <person name="Muthukrishnan S."/>
            <person name="Oakeshott J.G."/>
            <person name="Palmer W."/>
            <person name="Park Y."/>
            <person name="Passarelli A.L."/>
            <person name="Rozas J."/>
            <person name="Schwartz L.M."/>
            <person name="Smith W."/>
            <person name="Southgate A."/>
            <person name="Vilcinskas A."/>
            <person name="Vogt R."/>
            <person name="Wang P."/>
            <person name="Werren J."/>
            <person name="Yu X.Q."/>
            <person name="Zhou J.J."/>
            <person name="Brown S.J."/>
            <person name="Scherer S.E."/>
            <person name="Richards S."/>
            <person name="Blissard G.W."/>
        </authorList>
    </citation>
    <scope>NUCLEOTIDE SEQUENCE</scope>
</reference>
<dbReference type="InterPro" id="IPR036188">
    <property type="entry name" value="FAD/NAD-bd_sf"/>
</dbReference>
<evidence type="ECO:0000256" key="3">
    <source>
        <dbReference type="ARBA" id="ARBA00022630"/>
    </source>
</evidence>
<reference evidence="10" key="2">
    <citation type="submission" date="2020-12" db="EMBL/GenBank/DDBJ databases">
        <authorList>
            <person name="Kanost M."/>
        </authorList>
    </citation>
    <scope>NUCLEOTIDE SEQUENCE</scope>
</reference>
<evidence type="ECO:0000313" key="10">
    <source>
        <dbReference type="EMBL" id="KAG6458329.1"/>
    </source>
</evidence>
<keyword evidence="11" id="KW-1185">Reference proteome</keyword>
<evidence type="ECO:0000259" key="8">
    <source>
        <dbReference type="PROSITE" id="PS00623"/>
    </source>
</evidence>
<dbReference type="AlphaFoldDB" id="A0A922CU16"/>
<evidence type="ECO:0000256" key="4">
    <source>
        <dbReference type="ARBA" id="ARBA00022827"/>
    </source>
</evidence>
<dbReference type="OrthoDB" id="284473at2759"/>
<keyword evidence="4 5" id="KW-0274">FAD</keyword>
<feature type="binding site" evidence="5">
    <location>
        <position position="262"/>
    </location>
    <ligand>
        <name>FAD</name>
        <dbReference type="ChEBI" id="CHEBI:57692"/>
    </ligand>
</feature>
<keyword evidence="7" id="KW-0732">Signal</keyword>
<feature type="domain" description="Glucose-methanol-choline oxidoreductase N-terminal" evidence="8">
    <location>
        <begin position="119"/>
        <end position="142"/>
    </location>
</feature>
<keyword evidence="3 6" id="KW-0285">Flavoprotein</keyword>
<organism evidence="10 11">
    <name type="scientific">Manduca sexta</name>
    <name type="common">Tobacco hawkmoth</name>
    <name type="synonym">Tobacco hornworm</name>
    <dbReference type="NCBI Taxonomy" id="7130"/>
    <lineage>
        <taxon>Eukaryota</taxon>
        <taxon>Metazoa</taxon>
        <taxon>Ecdysozoa</taxon>
        <taxon>Arthropoda</taxon>
        <taxon>Hexapoda</taxon>
        <taxon>Insecta</taxon>
        <taxon>Pterygota</taxon>
        <taxon>Neoptera</taxon>
        <taxon>Endopterygota</taxon>
        <taxon>Lepidoptera</taxon>
        <taxon>Glossata</taxon>
        <taxon>Ditrysia</taxon>
        <taxon>Bombycoidea</taxon>
        <taxon>Sphingidae</taxon>
        <taxon>Sphinginae</taxon>
        <taxon>Sphingini</taxon>
        <taxon>Manduca</taxon>
    </lineage>
</organism>
<dbReference type="EMBL" id="JH668579">
    <property type="protein sequence ID" value="KAG6458330.1"/>
    <property type="molecule type" value="Genomic_DNA"/>
</dbReference>
<dbReference type="PIRSF" id="PIRSF000137">
    <property type="entry name" value="Alcohol_oxidase"/>
    <property type="match status" value="1"/>
</dbReference>
<evidence type="ECO:0000259" key="9">
    <source>
        <dbReference type="PROSITE" id="PS00624"/>
    </source>
</evidence>
<evidence type="ECO:0000313" key="11">
    <source>
        <dbReference type="Proteomes" id="UP000791440"/>
    </source>
</evidence>
<proteinExistence type="inferred from homology"/>
<feature type="signal peptide" evidence="7">
    <location>
        <begin position="1"/>
        <end position="20"/>
    </location>
</feature>
<feature type="binding site" evidence="5">
    <location>
        <begin position="528"/>
        <end position="529"/>
    </location>
    <ligand>
        <name>FAD</name>
        <dbReference type="ChEBI" id="CHEBI:57692"/>
    </ligand>
</feature>
<dbReference type="InterPro" id="IPR000172">
    <property type="entry name" value="GMC_OxRdtase_N"/>
</dbReference>
<dbReference type="PANTHER" id="PTHR11552">
    <property type="entry name" value="GLUCOSE-METHANOL-CHOLINE GMC OXIDOREDUCTASE"/>
    <property type="match status" value="1"/>
</dbReference>
<dbReference type="EMBL" id="JH668579">
    <property type="protein sequence ID" value="KAG6458329.1"/>
    <property type="molecule type" value="Genomic_DNA"/>
</dbReference>
<dbReference type="EMBL" id="JH668579">
    <property type="protein sequence ID" value="KAG6458331.1"/>
    <property type="molecule type" value="Genomic_DNA"/>
</dbReference>
<comment type="similarity">
    <text evidence="2 6">Belongs to the GMC oxidoreductase family.</text>
</comment>
<dbReference type="Proteomes" id="UP000791440">
    <property type="component" value="Unassembled WGS sequence"/>
</dbReference>
<evidence type="ECO:0000256" key="5">
    <source>
        <dbReference type="PIRSR" id="PIRSR000137-2"/>
    </source>
</evidence>
<dbReference type="PROSITE" id="PS00623">
    <property type="entry name" value="GMC_OXRED_1"/>
    <property type="match status" value="1"/>
</dbReference>
<gene>
    <name evidence="10" type="ORF">O3G_MSEX010792</name>
</gene>
<feature type="chain" id="PRO_5038324639" description="Glucose-methanol-choline oxidoreductase N-terminal domain-containing protein" evidence="7">
    <location>
        <begin position="21"/>
        <end position="591"/>
    </location>
</feature>
<dbReference type="InterPro" id="IPR012132">
    <property type="entry name" value="GMC_OxRdtase"/>
</dbReference>
<dbReference type="PANTHER" id="PTHR11552:SF147">
    <property type="entry name" value="CHOLINE DEHYDROGENASE, MITOCHONDRIAL"/>
    <property type="match status" value="1"/>
</dbReference>
<dbReference type="GO" id="GO:0016614">
    <property type="term" value="F:oxidoreductase activity, acting on CH-OH group of donors"/>
    <property type="evidence" value="ECO:0007669"/>
    <property type="project" value="InterPro"/>
</dbReference>
<sequence length="591" mass="64748">MAISTVSAAVAAALQFFASSQFFLTEPWPRDANIYNGSRYDFIVVGCGTAGSTVAARLAEVANFSILVLEAGGNPPQESIIPEFKNALKASKYDWNLTTVNNMRTSQALTGGVERQPRGKMLGGSGSINDMIYARGFPQDYQEWASLIGNKWNWQNVLRAFKKTENMTDVNIINNPYFMQYHSQDGEIEVAGFKDTTLAIEKFLEAFNELGFDIVDDMTNPYKIGVGRFSHTIQDGKRHSSLTALLNKITTPNLFLLKYATVNKVLIENNTAVGVSVMINNQEYVFYANNEVIVSGGTFNTPKILQLSGIGPREHLESLGIKVVQDLPVGDNLQDHTMVLTYLAADNGTCAQDDALNSLNMIRYLYDRTGTLSKSESMAAYLPLSNAEPNLPEFAFYPVCIPQGPGFSEGCSIIGFNEDLCATLTSTNLNYELLSIAVVLLKPKSRGEVRLNSIDPLDDPLIYAGTFNNSEDLEHYPRLIKLARSLVNTTYFKSKNAHVVDVRLKQCDGLEGDDELKCIATAMAMTAWHPVGTAAMGSVVDCNLKVIGVEGLRVVDASVMPTVVRGNTNAPAVMVAEIAAETIKQHYLGWC</sequence>
<feature type="domain" description="Glucose-methanol-choline oxidoreductase N-terminal" evidence="9">
    <location>
        <begin position="297"/>
        <end position="311"/>
    </location>
</feature>
<dbReference type="Gene3D" id="3.30.560.10">
    <property type="entry name" value="Glucose Oxidase, domain 3"/>
    <property type="match status" value="1"/>
</dbReference>